<dbReference type="FunFam" id="2.10.25.10:FF:000259">
    <property type="entry name" value="Coagulation factor VII"/>
    <property type="match status" value="1"/>
</dbReference>
<dbReference type="PROSITE" id="PS50026">
    <property type="entry name" value="EGF_3"/>
    <property type="match status" value="2"/>
</dbReference>
<feature type="domain" description="Peptidase S1" evidence="27">
    <location>
        <begin position="139"/>
        <end position="374"/>
    </location>
</feature>
<dbReference type="PANTHER" id="PTHR24278:SF28">
    <property type="entry name" value="COAGULATION FACTOR X"/>
    <property type="match status" value="1"/>
</dbReference>
<dbReference type="InterPro" id="IPR043504">
    <property type="entry name" value="Peptidase_S1_PA_chymotrypsin"/>
</dbReference>
<dbReference type="EC" id="3.4.21.22" evidence="5"/>
<evidence type="ECO:0000256" key="5">
    <source>
        <dbReference type="ARBA" id="ARBA00012066"/>
    </source>
</evidence>
<dbReference type="PANTHER" id="PTHR24278">
    <property type="entry name" value="COAGULATION FACTOR"/>
    <property type="match status" value="1"/>
</dbReference>
<dbReference type="EC" id="3.4.21.6" evidence="6"/>
<feature type="domain" description="EGF-like" evidence="26">
    <location>
        <begin position="537"/>
        <end position="573"/>
    </location>
</feature>
<dbReference type="InterPro" id="IPR018114">
    <property type="entry name" value="TRYPSIN_HIS"/>
</dbReference>
<dbReference type="PRINTS" id="PR00722">
    <property type="entry name" value="CHYMOTRYPSIN"/>
</dbReference>
<dbReference type="GO" id="GO:0004252">
    <property type="term" value="F:serine-type endopeptidase activity"/>
    <property type="evidence" value="ECO:0007669"/>
    <property type="project" value="UniProtKB-EC"/>
</dbReference>
<dbReference type="GO" id="GO:0006508">
    <property type="term" value="P:proteolysis"/>
    <property type="evidence" value="ECO:0007669"/>
    <property type="project" value="UniProtKB-KW"/>
</dbReference>
<evidence type="ECO:0000256" key="9">
    <source>
        <dbReference type="ARBA" id="ARBA00022525"/>
    </source>
</evidence>
<dbReference type="PROSITE" id="PS50240">
    <property type="entry name" value="TRYPSIN_DOM"/>
    <property type="match status" value="3"/>
</dbReference>
<evidence type="ECO:0000256" key="20">
    <source>
        <dbReference type="ARBA" id="ARBA00023145"/>
    </source>
</evidence>
<evidence type="ECO:0000256" key="12">
    <source>
        <dbReference type="ARBA" id="ARBA00022670"/>
    </source>
</evidence>
<evidence type="ECO:0000256" key="23">
    <source>
        <dbReference type="ARBA" id="ARBA00031357"/>
    </source>
</evidence>
<dbReference type="Pfam" id="PF14670">
    <property type="entry name" value="FXa_inhibition"/>
    <property type="match status" value="2"/>
</dbReference>
<dbReference type="PROSITE" id="PS00022">
    <property type="entry name" value="EGF_1"/>
    <property type="match status" value="2"/>
</dbReference>
<dbReference type="InterPro" id="IPR050442">
    <property type="entry name" value="Peptidase_S1_coag_factors"/>
</dbReference>
<dbReference type="AlphaFoldDB" id="A0AAD1R411"/>
<accession>A0AAD1R411</accession>
<keyword evidence="15 25" id="KW-0378">Hydrolase</keyword>
<dbReference type="SUPFAM" id="SSF57630">
    <property type="entry name" value="GLA-domain"/>
    <property type="match status" value="2"/>
</dbReference>
<dbReference type="FunFam" id="4.10.740.10:FF:000001">
    <property type="entry name" value="vitamin K-dependent protein S"/>
    <property type="match status" value="2"/>
</dbReference>
<evidence type="ECO:0000256" key="10">
    <source>
        <dbReference type="ARBA" id="ARBA00022536"/>
    </source>
</evidence>
<dbReference type="PROSITE" id="PS00134">
    <property type="entry name" value="TRYPSIN_HIS"/>
    <property type="match status" value="2"/>
</dbReference>
<keyword evidence="20" id="KW-0865">Zymogen</keyword>
<dbReference type="SMART" id="SM00069">
    <property type="entry name" value="GLA"/>
    <property type="match status" value="2"/>
</dbReference>
<dbReference type="GO" id="GO:0007596">
    <property type="term" value="P:blood coagulation"/>
    <property type="evidence" value="ECO:0007669"/>
    <property type="project" value="UniProtKB-KW"/>
</dbReference>
<dbReference type="SMART" id="SM00020">
    <property type="entry name" value="Tryp_SPc"/>
    <property type="match status" value="2"/>
</dbReference>
<keyword evidence="11" id="KW-0597">Phosphoprotein</keyword>
<dbReference type="PROSITE" id="PS00135">
    <property type="entry name" value="TRYPSIN_SER"/>
    <property type="match status" value="2"/>
</dbReference>
<evidence type="ECO:0000313" key="30">
    <source>
        <dbReference type="Proteomes" id="UP001295444"/>
    </source>
</evidence>
<keyword evidence="9" id="KW-0964">Secreted</keyword>
<keyword evidence="10 24" id="KW-0245">EGF-like domain</keyword>
<reference evidence="29" key="1">
    <citation type="submission" date="2022-03" db="EMBL/GenBank/DDBJ databases">
        <authorList>
            <person name="Alioto T."/>
            <person name="Alioto T."/>
            <person name="Gomez Garrido J."/>
        </authorList>
    </citation>
    <scope>NUCLEOTIDE SEQUENCE</scope>
</reference>
<dbReference type="PROSITE" id="PS01186">
    <property type="entry name" value="EGF_2"/>
    <property type="match status" value="2"/>
</dbReference>
<dbReference type="InterPro" id="IPR001314">
    <property type="entry name" value="Peptidase_S1A"/>
</dbReference>
<keyword evidence="16 25" id="KW-0720">Serine protease</keyword>
<dbReference type="EMBL" id="OW240912">
    <property type="protein sequence ID" value="CAH2223464.1"/>
    <property type="molecule type" value="Genomic_DNA"/>
</dbReference>
<dbReference type="Proteomes" id="UP001295444">
    <property type="component" value="Chromosome 01"/>
</dbReference>
<dbReference type="InterPro" id="IPR033116">
    <property type="entry name" value="TRYPSIN_SER"/>
</dbReference>
<evidence type="ECO:0000259" key="27">
    <source>
        <dbReference type="PROSITE" id="PS50240"/>
    </source>
</evidence>
<proteinExistence type="predicted"/>
<dbReference type="Gene3D" id="4.10.740.10">
    <property type="entry name" value="Coagulation Factor IX"/>
    <property type="match status" value="2"/>
</dbReference>
<dbReference type="GO" id="GO:0005615">
    <property type="term" value="C:extracellular space"/>
    <property type="evidence" value="ECO:0007669"/>
    <property type="project" value="TreeGrafter"/>
</dbReference>
<evidence type="ECO:0000256" key="2">
    <source>
        <dbReference type="ARBA" id="ARBA00001368"/>
    </source>
</evidence>
<dbReference type="SMART" id="SM00181">
    <property type="entry name" value="EGF"/>
    <property type="match status" value="5"/>
</dbReference>
<evidence type="ECO:0000256" key="1">
    <source>
        <dbReference type="ARBA" id="ARBA00001239"/>
    </source>
</evidence>
<dbReference type="Gene3D" id="3.60.10.10">
    <property type="entry name" value="Endonuclease/exonuclease/phosphatase"/>
    <property type="match status" value="1"/>
</dbReference>
<dbReference type="SMART" id="SM00179">
    <property type="entry name" value="EGF_CA"/>
    <property type="match status" value="2"/>
</dbReference>
<evidence type="ECO:0000256" key="19">
    <source>
        <dbReference type="ARBA" id="ARBA00023084"/>
    </source>
</evidence>
<dbReference type="CDD" id="cd00190">
    <property type="entry name" value="Tryp_SPc"/>
    <property type="match status" value="2"/>
</dbReference>
<feature type="domain" description="Peptidase S1" evidence="27">
    <location>
        <begin position="638"/>
        <end position="911"/>
    </location>
</feature>
<feature type="domain" description="EGF-like" evidence="26">
    <location>
        <begin position="943"/>
        <end position="979"/>
    </location>
</feature>
<dbReference type="FunFam" id="2.10.25.10:FF:000162">
    <property type="entry name" value="Coagulation factor X (Predicted)"/>
    <property type="match status" value="2"/>
</dbReference>
<keyword evidence="14" id="KW-0479">Metal-binding</keyword>
<dbReference type="InterPro" id="IPR009003">
    <property type="entry name" value="Peptidase_S1_PA"/>
</dbReference>
<keyword evidence="22" id="KW-0325">Glycoprotein</keyword>
<dbReference type="SUPFAM" id="SSF50494">
    <property type="entry name" value="Trypsin-like serine proteases"/>
    <property type="match status" value="3"/>
</dbReference>
<organism evidence="29 30">
    <name type="scientific">Pelobates cultripes</name>
    <name type="common">Western spadefoot toad</name>
    <dbReference type="NCBI Taxonomy" id="61616"/>
    <lineage>
        <taxon>Eukaryota</taxon>
        <taxon>Metazoa</taxon>
        <taxon>Chordata</taxon>
        <taxon>Craniata</taxon>
        <taxon>Vertebrata</taxon>
        <taxon>Euteleostomi</taxon>
        <taxon>Amphibia</taxon>
        <taxon>Batrachia</taxon>
        <taxon>Anura</taxon>
        <taxon>Pelobatoidea</taxon>
        <taxon>Pelobatidae</taxon>
        <taxon>Pelobates</taxon>
    </lineage>
</organism>
<keyword evidence="19" id="KW-0094">Blood coagulation</keyword>
<dbReference type="SUPFAM" id="SSF57196">
    <property type="entry name" value="EGF/Laminin"/>
    <property type="match status" value="3"/>
</dbReference>
<evidence type="ECO:0000256" key="6">
    <source>
        <dbReference type="ARBA" id="ARBA00012181"/>
    </source>
</evidence>
<name>A0AAD1R411_PELCU</name>
<dbReference type="InterPro" id="IPR000742">
    <property type="entry name" value="EGF"/>
</dbReference>
<evidence type="ECO:0000256" key="17">
    <source>
        <dbReference type="ARBA" id="ARBA00022837"/>
    </source>
</evidence>
<keyword evidence="30" id="KW-1185">Reference proteome</keyword>
<dbReference type="InterPro" id="IPR036691">
    <property type="entry name" value="Endo/exonu/phosph_ase_sf"/>
</dbReference>
<gene>
    <name evidence="29" type="ORF">PECUL_23A001796</name>
</gene>
<feature type="disulfide bond" evidence="24">
    <location>
        <begin position="969"/>
        <end position="978"/>
    </location>
</feature>
<evidence type="ECO:0000256" key="21">
    <source>
        <dbReference type="ARBA" id="ARBA00023157"/>
    </source>
</evidence>
<evidence type="ECO:0000256" key="11">
    <source>
        <dbReference type="ARBA" id="ARBA00022553"/>
    </source>
</evidence>
<keyword evidence="18" id="KW-0460">Magnesium</keyword>
<feature type="domain" description="Gla" evidence="28">
    <location>
        <begin position="897"/>
        <end position="943"/>
    </location>
</feature>
<dbReference type="FunFam" id="2.40.10.10:FF:000013">
    <property type="entry name" value="Coagulation factor X"/>
    <property type="match status" value="2"/>
</dbReference>
<evidence type="ECO:0000256" key="15">
    <source>
        <dbReference type="ARBA" id="ARBA00022801"/>
    </source>
</evidence>
<evidence type="ECO:0000259" key="26">
    <source>
        <dbReference type="PROSITE" id="PS50026"/>
    </source>
</evidence>
<dbReference type="InterPro" id="IPR001254">
    <property type="entry name" value="Trypsin_dom"/>
</dbReference>
<dbReference type="GO" id="GO:0005509">
    <property type="term" value="F:calcium ion binding"/>
    <property type="evidence" value="ECO:0007669"/>
    <property type="project" value="InterPro"/>
</dbReference>
<dbReference type="Gene3D" id="2.10.25.10">
    <property type="entry name" value="Laminin"/>
    <property type="match status" value="5"/>
</dbReference>
<evidence type="ECO:0000256" key="18">
    <source>
        <dbReference type="ARBA" id="ARBA00022842"/>
    </source>
</evidence>
<comment type="caution">
    <text evidence="24">Lacks conserved residue(s) required for the propagation of feature annotation.</text>
</comment>
<dbReference type="PRINTS" id="PR00001">
    <property type="entry name" value="GLABLOOD"/>
</dbReference>
<dbReference type="FunFam" id="2.10.25.10:FF:000480">
    <property type="entry name" value="Protein Z, vitamin K-dependent plasma glycoprotein"/>
    <property type="match status" value="1"/>
</dbReference>
<keyword evidence="12 25" id="KW-0645">Protease</keyword>
<evidence type="ECO:0000256" key="7">
    <source>
        <dbReference type="ARBA" id="ARBA00019454"/>
    </source>
</evidence>
<dbReference type="InterPro" id="IPR017857">
    <property type="entry name" value="Coagulation_fac-like_Gla_dom"/>
</dbReference>
<keyword evidence="8" id="KW-0301">Gamma-carboxyglutamic acid</keyword>
<evidence type="ECO:0000256" key="8">
    <source>
        <dbReference type="ARBA" id="ARBA00022479"/>
    </source>
</evidence>
<keyword evidence="13" id="KW-0356">Hemostasis</keyword>
<feature type="domain" description="Peptidase S1" evidence="27">
    <location>
        <begin position="1041"/>
        <end position="1270"/>
    </location>
</feature>
<dbReference type="InterPro" id="IPR035972">
    <property type="entry name" value="GLA-like_dom_SF"/>
</dbReference>
<feature type="disulfide bond" evidence="24">
    <location>
        <begin position="563"/>
        <end position="572"/>
    </location>
</feature>
<protein>
    <recommendedName>
        <fullName evidence="7">Coagulation factor IX</fullName>
        <ecNumber evidence="5">3.4.21.22</ecNumber>
        <ecNumber evidence="6">3.4.21.6</ecNumber>
    </recommendedName>
    <alternativeName>
        <fullName evidence="23">Christmas factor</fullName>
    </alternativeName>
</protein>
<comment type="catalytic activity">
    <reaction evidence="2">
        <text>Selective cleavage of Arg-|-Ile bond in factor X to form factor Xa.</text>
        <dbReference type="EC" id="3.4.21.22"/>
    </reaction>
</comment>
<dbReference type="PROSITE" id="PS50998">
    <property type="entry name" value="GLA_2"/>
    <property type="match status" value="2"/>
</dbReference>
<feature type="domain" description="Gla" evidence="28">
    <location>
        <begin position="490"/>
        <end position="537"/>
    </location>
</feature>
<dbReference type="Pfam" id="PF00008">
    <property type="entry name" value="EGF"/>
    <property type="match status" value="2"/>
</dbReference>
<comment type="subcellular location">
    <subcellularLocation>
        <location evidence="4">Secreted</location>
    </subcellularLocation>
</comment>
<dbReference type="PROSITE" id="PS00011">
    <property type="entry name" value="GLA_1"/>
    <property type="match status" value="1"/>
</dbReference>
<dbReference type="InterPro" id="IPR001881">
    <property type="entry name" value="EGF-like_Ca-bd_dom"/>
</dbReference>
<dbReference type="InterPro" id="IPR000152">
    <property type="entry name" value="EGF-type_Asp/Asn_hydroxyl_site"/>
</dbReference>
<comment type="function">
    <text evidence="3">Factor IX is a vitamin K-dependent plasma protein that participates in the intrinsic pathway of blood coagulation by converting factor X to its active form in the presence of Ca(2+) ions, phospholipids, and factor VIIIa.</text>
</comment>
<dbReference type="Pfam" id="PF00594">
    <property type="entry name" value="Gla"/>
    <property type="match status" value="2"/>
</dbReference>
<dbReference type="Pfam" id="PF00089">
    <property type="entry name" value="Trypsin"/>
    <property type="match status" value="3"/>
</dbReference>
<evidence type="ECO:0000256" key="13">
    <source>
        <dbReference type="ARBA" id="ARBA00022696"/>
    </source>
</evidence>
<dbReference type="CDD" id="cd00054">
    <property type="entry name" value="EGF_CA"/>
    <property type="match status" value="2"/>
</dbReference>
<evidence type="ECO:0000256" key="4">
    <source>
        <dbReference type="ARBA" id="ARBA00004613"/>
    </source>
</evidence>
<dbReference type="Gene3D" id="2.40.10.10">
    <property type="entry name" value="Trypsin-like serine proteases"/>
    <property type="match status" value="6"/>
</dbReference>
<evidence type="ECO:0000256" key="16">
    <source>
        <dbReference type="ARBA" id="ARBA00022825"/>
    </source>
</evidence>
<keyword evidence="17" id="KW-0106">Calcium</keyword>
<comment type="catalytic activity">
    <reaction evidence="1">
        <text>Selective cleavage of Arg-|-Thr and then Arg-|-Ile bonds in prothrombin to form thrombin.</text>
        <dbReference type="EC" id="3.4.21.6"/>
    </reaction>
</comment>
<evidence type="ECO:0000256" key="24">
    <source>
        <dbReference type="PROSITE-ProRule" id="PRU00076"/>
    </source>
</evidence>
<evidence type="ECO:0000259" key="28">
    <source>
        <dbReference type="PROSITE" id="PS50998"/>
    </source>
</evidence>
<sequence length="1276" mass="142799">MRKRAGVAILVHKRSPLQITVTQADPEGRYLYITGTLYNSKIHLINVYAPNQSEAKFWSNWETLVAGAGGGRDKNDEFRCVNKNGNCEHFCHDNPTTGRNCSCAEGYTLGEDQLSCRPAVKYPCGKIPILRKAKNLLRIVGGEICPKGHCPWQAALFQDKKFICGGSLVAPIWVITAAHCVRTANRKQLTVVLGEHQLSEIEGTEQERNVSEIIVHVKYVGRSLNYDNDIALLKLDLPVNYTDYVVPLCLPDKVLSANELLRVRYSTVSGWGRLLEGGATPDFLRRVLMPRVLSQDCIQQTKVNITQNMFCAGFKNGTKDACKGDSGGPHASHYKDTYFLTGIVSWGLGCAQPEKYGVYTRLSMYIDWFAVVLQPLGPFKKGNKIMSLQSTVCKSLTLCVCMSDVYRVSADLMVALVCQRYPGQARCQPTANCCSGGARRDDLKGENTGWPCKDDEAILLITLPAVLLKEDKNVFLKQENALSVLSRLKRANTAFEEFKKGNLERECVEETCSYEEAREVFENEEQTVKKFWNVYFDGDSCLTNPCEHGGSCLDGINRYTCLCHAGFEGTNCEVVIQKLCSENNGDCEQFCKVVDKNVVCSCTNGYILGEDGKSCLPVVAFRCPDVLLVQAQIVKERIVGGKQCKLGECPWQAVLVSDENEAFCGGTILTPQFVLSAAHCMNQTKYFKVVVGEVNLNKKEGTESTHKVEKIIIHPKFVRATYDFDIAVIKLKEAINFTDNIIPACIPDPDFADQVLMNEPHAMISGFGRILERGVQSTLLQMLTVPYVKRQRCKESSKYTITDNMFCAGYDKEIKDACQGDSGGPHVTPFKDTYFVTGIVSWGEGCAQKGKYGVYTKAHKKSIYSSQVIFKHLFPDKGKVFLTAENANKVIQRSKRANLFLFDEFLKGNLEKECLEERCSYEEAREVFEDKKKTDEFWKTYHVGRQCSSNPCMNQGQCQDTIRSYLCSCPSGYHGENCQHANYECHADMTEGCQHFCNPNYGHETFTCSCANGYTLGEDERSCYPSDPFACGQELGMAFNMETGLQHNQTFIFPWEVILINENEEYFCSGVILNEIYVLTTAKCSNMYRSIYVFAGAGIGPFEKGKQIINVMDHQVHLRYEKKTGDNDLALLKLQVNIKYNKHVLPICLPQKDFAENVLLPSKSGIHSVFNFPDDDFSGLVSFKFPATQTNKETCESALNMTQTNRMFCSISSNAIDSEIVGGGYAAAKYRGTWFLTGIMRGGNVTTLSQNVFSFTKISRYIMWLNDILSESISIL</sequence>
<evidence type="ECO:0000256" key="14">
    <source>
        <dbReference type="ARBA" id="ARBA00022723"/>
    </source>
</evidence>
<keyword evidence="21 24" id="KW-1015">Disulfide bond</keyword>
<evidence type="ECO:0000256" key="22">
    <source>
        <dbReference type="ARBA" id="ARBA00023180"/>
    </source>
</evidence>
<dbReference type="PROSITE" id="PS00010">
    <property type="entry name" value="ASX_HYDROXYL"/>
    <property type="match status" value="2"/>
</dbReference>
<evidence type="ECO:0000313" key="29">
    <source>
        <dbReference type="EMBL" id="CAH2223464.1"/>
    </source>
</evidence>
<dbReference type="InterPro" id="IPR000294">
    <property type="entry name" value="GLA_domain"/>
</dbReference>
<evidence type="ECO:0000256" key="25">
    <source>
        <dbReference type="RuleBase" id="RU363034"/>
    </source>
</evidence>
<evidence type="ECO:0000256" key="3">
    <source>
        <dbReference type="ARBA" id="ARBA00002741"/>
    </source>
</evidence>